<protein>
    <recommendedName>
        <fullName evidence="4 9">ATP phosphoribosyltransferase regulatory subunit</fullName>
    </recommendedName>
</protein>
<dbReference type="InterPro" id="IPR004517">
    <property type="entry name" value="HisZ"/>
</dbReference>
<feature type="binding site" evidence="10">
    <location>
        <position position="128"/>
    </location>
    <ligand>
        <name>L-histidine</name>
        <dbReference type="ChEBI" id="CHEBI:57595"/>
    </ligand>
</feature>
<evidence type="ECO:0000313" key="13">
    <source>
        <dbReference type="EMBL" id="WAA11265.1"/>
    </source>
</evidence>
<dbReference type="Pfam" id="PF13393">
    <property type="entry name" value="tRNA-synt_His"/>
    <property type="match status" value="1"/>
</dbReference>
<dbReference type="RefSeq" id="WP_275419091.1">
    <property type="nucleotide sequence ID" value="NZ_CP106878.1"/>
</dbReference>
<evidence type="ECO:0000256" key="9">
    <source>
        <dbReference type="HAMAP-Rule" id="MF_00125"/>
    </source>
</evidence>
<evidence type="ECO:0000313" key="14">
    <source>
        <dbReference type="Proteomes" id="UP001164718"/>
    </source>
</evidence>
<keyword evidence="13" id="KW-0328">Glycosyltransferase</keyword>
<comment type="pathway">
    <text evidence="2 9">Amino-acid biosynthesis; L-histidine biosynthesis; L-histidine from 5-phospho-alpha-D-ribose 1-diphosphate: step 1/9.</text>
</comment>
<evidence type="ECO:0000256" key="3">
    <source>
        <dbReference type="ARBA" id="ARBA00005539"/>
    </source>
</evidence>
<feature type="binding site" evidence="10">
    <location>
        <begin position="80"/>
        <end position="82"/>
    </location>
    <ligand>
        <name>L-histidine</name>
        <dbReference type="ChEBI" id="CHEBI:57595"/>
    </ligand>
</feature>
<comment type="subcellular location">
    <subcellularLocation>
        <location evidence="1 9">Cytoplasm</location>
    </subcellularLocation>
</comment>
<accession>A0A9E8RW20</accession>
<keyword evidence="6 9" id="KW-0028">Amino-acid biosynthesis</keyword>
<evidence type="ECO:0000256" key="10">
    <source>
        <dbReference type="PIRSR" id="PIRSR001549-1"/>
    </source>
</evidence>
<dbReference type="GO" id="GO:0016757">
    <property type="term" value="F:glycosyltransferase activity"/>
    <property type="evidence" value="ECO:0007669"/>
    <property type="project" value="UniProtKB-KW"/>
</dbReference>
<evidence type="ECO:0000256" key="6">
    <source>
        <dbReference type="ARBA" id="ARBA00022605"/>
    </source>
</evidence>
<comment type="function">
    <text evidence="8 9">Required for the first step of histidine biosynthesis. May allow the feedback regulation of ATP phosphoribosyltransferase activity by histidine.</text>
</comment>
<dbReference type="InterPro" id="IPR004516">
    <property type="entry name" value="HisRS/HisZ"/>
</dbReference>
<dbReference type="PIRSF" id="PIRSF001549">
    <property type="entry name" value="His-tRNA_synth"/>
    <property type="match status" value="1"/>
</dbReference>
<evidence type="ECO:0000256" key="4">
    <source>
        <dbReference type="ARBA" id="ARBA00020397"/>
    </source>
</evidence>
<dbReference type="GO" id="GO:0000105">
    <property type="term" value="P:L-histidine biosynthetic process"/>
    <property type="evidence" value="ECO:0007669"/>
    <property type="project" value="UniProtKB-UniRule"/>
</dbReference>
<sequence>MNRAYHIPAGVAPKHTIELEKKEKKITFISELFKRYGYRPVQTPTFEYYDLFSQVEGTIDVDQMIKLVDQDGKILVLRPDATIPIARMAAQNNGNDSYYKFYYTTNVFRMNERYPSSESREFTQTGIEFFGKGGLEADLEVIILAIESLKTCGFQQITLDLGQANFYKEFMNHMEIGRHELMEIEKLIEQKNEFELAQKLATLNIEDRFKEIINTFPTLYGQPDAVLKKAEKMLTNDRMRSELDKLKQLYQMLEELGYEKYVSIDLGLINHLNYYTGIIFHGYVQGYGKPVVVGGRYDHLSKQFGKDLPATGFAIYMDALLDADRDIPEKQSRTDIYVLFEKASLKKGMAVAKKLRDSGFIVETEIVDHLPNEKEWETNRNIPYIITVTLEQVTLISPNQQPKRFNTIDELFRETFPLQEDKRWTM</sequence>
<dbReference type="Proteomes" id="UP001164718">
    <property type="component" value="Chromosome"/>
</dbReference>
<feature type="domain" description="Class II Histidinyl-tRNA synthetase (HisRS)-like catalytic core" evidence="12">
    <location>
        <begin position="20"/>
        <end position="320"/>
    </location>
</feature>
<keyword evidence="11" id="KW-0175">Coiled coil</keyword>
<dbReference type="HAMAP" id="MF_00125">
    <property type="entry name" value="HisZ"/>
    <property type="match status" value="1"/>
</dbReference>
<evidence type="ECO:0000256" key="5">
    <source>
        <dbReference type="ARBA" id="ARBA00022490"/>
    </source>
</evidence>
<organism evidence="13 14">
    <name type="scientific">Fervidibacillus albus</name>
    <dbReference type="NCBI Taxonomy" id="2980026"/>
    <lineage>
        <taxon>Bacteria</taxon>
        <taxon>Bacillati</taxon>
        <taxon>Bacillota</taxon>
        <taxon>Bacilli</taxon>
        <taxon>Bacillales</taxon>
        <taxon>Bacillaceae</taxon>
        <taxon>Fervidibacillus</taxon>
    </lineage>
</organism>
<feature type="binding site" evidence="10">
    <location>
        <begin position="274"/>
        <end position="275"/>
    </location>
    <ligand>
        <name>L-histidine</name>
        <dbReference type="ChEBI" id="CHEBI:57595"/>
    </ligand>
</feature>
<comment type="miscellaneous">
    <text evidence="9">This function is generally fulfilled by the C-terminal part of HisG, which is missing in some bacteria such as this one.</text>
</comment>
<reference evidence="13" key="1">
    <citation type="submission" date="2022-09" db="EMBL/GenBank/DDBJ databases">
        <title>Complete Genomes of Fervidibacillus albus and Fervidibacillus halotolerans isolated from tidal flat sediments.</title>
        <authorList>
            <person name="Kwon K.K."/>
            <person name="Yang S.-H."/>
            <person name="Park M.J."/>
            <person name="Oh H.-M."/>
        </authorList>
    </citation>
    <scope>NUCLEOTIDE SEQUENCE</scope>
    <source>
        <strain evidence="13">MEBiC13591</strain>
    </source>
</reference>
<evidence type="ECO:0000256" key="7">
    <source>
        <dbReference type="ARBA" id="ARBA00023102"/>
    </source>
</evidence>
<dbReference type="CDD" id="cd00773">
    <property type="entry name" value="HisRS-like_core"/>
    <property type="match status" value="1"/>
</dbReference>
<feature type="binding site" evidence="10">
    <location>
        <position position="109"/>
    </location>
    <ligand>
        <name>L-histidine</name>
        <dbReference type="ChEBI" id="CHEBI:57595"/>
    </ligand>
</feature>
<evidence type="ECO:0000256" key="2">
    <source>
        <dbReference type="ARBA" id="ARBA00004667"/>
    </source>
</evidence>
<dbReference type="PANTHER" id="PTHR43707">
    <property type="entry name" value="HISTIDYL-TRNA SYNTHETASE"/>
    <property type="match status" value="1"/>
</dbReference>
<name>A0A9E8RW20_9BACI</name>
<comment type="subunit">
    <text evidence="9">Heteromultimer composed of HisG and HisZ subunits.</text>
</comment>
<dbReference type="GO" id="GO:0140096">
    <property type="term" value="F:catalytic activity, acting on a protein"/>
    <property type="evidence" value="ECO:0007669"/>
    <property type="project" value="UniProtKB-ARBA"/>
</dbReference>
<dbReference type="AlphaFoldDB" id="A0A9E8RW20"/>
<dbReference type="PANTHER" id="PTHR43707:SF6">
    <property type="entry name" value="ATP PHOSPHORIBOSYLTRANSFERASE REGULATORY SUBUNIT"/>
    <property type="match status" value="1"/>
</dbReference>
<dbReference type="EMBL" id="CP106878">
    <property type="protein sequence ID" value="WAA11265.1"/>
    <property type="molecule type" value="Genomic_DNA"/>
</dbReference>
<dbReference type="KEGG" id="faf:OE104_06635"/>
<dbReference type="SUPFAM" id="SSF55681">
    <property type="entry name" value="Class II aaRS and biotin synthetases"/>
    <property type="match status" value="1"/>
</dbReference>
<dbReference type="InterPro" id="IPR045864">
    <property type="entry name" value="aa-tRNA-synth_II/BPL/LPL"/>
</dbReference>
<keyword evidence="5 9" id="KW-0963">Cytoplasm</keyword>
<dbReference type="GO" id="GO:0005737">
    <property type="term" value="C:cytoplasm"/>
    <property type="evidence" value="ECO:0007669"/>
    <property type="project" value="UniProtKB-SubCell"/>
</dbReference>
<dbReference type="NCBIfam" id="TIGR00443">
    <property type="entry name" value="hisZ_biosyn_reg"/>
    <property type="match status" value="1"/>
</dbReference>
<comment type="similarity">
    <text evidence="3 9">Belongs to the class-II aminoacyl-tRNA synthetase family. HisZ subfamily.</text>
</comment>
<dbReference type="GO" id="GO:0004821">
    <property type="term" value="F:histidine-tRNA ligase activity"/>
    <property type="evidence" value="ECO:0007669"/>
    <property type="project" value="TreeGrafter"/>
</dbReference>
<evidence type="ECO:0000256" key="1">
    <source>
        <dbReference type="ARBA" id="ARBA00004496"/>
    </source>
</evidence>
<keyword evidence="14" id="KW-1185">Reference proteome</keyword>
<keyword evidence="7 9" id="KW-0368">Histidine biosynthesis</keyword>
<dbReference type="Gene3D" id="3.30.930.10">
    <property type="entry name" value="Bira Bifunctional Protein, Domain 2"/>
    <property type="match status" value="1"/>
</dbReference>
<proteinExistence type="inferred from homology"/>
<feature type="binding site" evidence="10">
    <location>
        <position position="124"/>
    </location>
    <ligand>
        <name>L-histidine</name>
        <dbReference type="ChEBI" id="CHEBI:57595"/>
    </ligand>
</feature>
<dbReference type="GO" id="GO:0006427">
    <property type="term" value="P:histidyl-tRNA aminoacylation"/>
    <property type="evidence" value="ECO:0007669"/>
    <property type="project" value="TreeGrafter"/>
</dbReference>
<gene>
    <name evidence="9 13" type="primary">hisZ</name>
    <name evidence="13" type="ORF">OE104_06635</name>
</gene>
<dbReference type="InterPro" id="IPR041715">
    <property type="entry name" value="HisRS-like_core"/>
</dbReference>
<evidence type="ECO:0000256" key="8">
    <source>
        <dbReference type="ARBA" id="ARBA00025246"/>
    </source>
</evidence>
<keyword evidence="13" id="KW-0808">Transferase</keyword>
<evidence type="ECO:0000256" key="11">
    <source>
        <dbReference type="SAM" id="Coils"/>
    </source>
</evidence>
<evidence type="ECO:0000259" key="12">
    <source>
        <dbReference type="Pfam" id="PF13393"/>
    </source>
</evidence>
<feature type="coiled-coil region" evidence="11">
    <location>
        <begin position="229"/>
        <end position="256"/>
    </location>
</feature>